<comment type="caution">
    <text evidence="4">Lacks conserved residue(s) required for the propagation of feature annotation.</text>
</comment>
<keyword evidence="3 4" id="KW-0456">Lyase</keyword>
<dbReference type="InterPro" id="IPR003773">
    <property type="entry name" value="Menaquinone_biosynth"/>
</dbReference>
<evidence type="ECO:0000313" key="6">
    <source>
        <dbReference type="Proteomes" id="UP000064967"/>
    </source>
</evidence>
<name>A0A0K1PTG8_9BACT</name>
<evidence type="ECO:0000256" key="2">
    <source>
        <dbReference type="ARBA" id="ARBA00022428"/>
    </source>
</evidence>
<dbReference type="EMBL" id="CP012333">
    <property type="protein sequence ID" value="AKU96807.1"/>
    <property type="molecule type" value="Genomic_DNA"/>
</dbReference>
<keyword evidence="2 4" id="KW-0474">Menaquinone biosynthesis</keyword>
<dbReference type="GO" id="GO:0009234">
    <property type="term" value="P:menaquinone biosynthetic process"/>
    <property type="evidence" value="ECO:0007669"/>
    <property type="project" value="UniProtKB-UniRule"/>
</dbReference>
<dbReference type="PANTHER" id="PTHR37167">
    <property type="entry name" value="1,4-DIHYDROXY-6-NAPHTOATE SYNTHASE"/>
    <property type="match status" value="1"/>
</dbReference>
<feature type="active site" description="Proton acceptor" evidence="4">
    <location>
        <position position="155"/>
    </location>
</feature>
<dbReference type="AlphaFoldDB" id="A0A0K1PTG8"/>
<feature type="binding site" evidence="4">
    <location>
        <begin position="114"/>
        <end position="115"/>
    </location>
    <ligand>
        <name>substrate</name>
    </ligand>
</feature>
<comment type="similarity">
    <text evidence="4">Belongs to the MqnA/MqnD family. MqnD subfamily.</text>
</comment>
<dbReference type="EC" id="4.1.99.29" evidence="4"/>
<gene>
    <name evidence="4" type="primary">mqnD</name>
    <name evidence="5" type="ORF">AKJ09_03471</name>
</gene>
<comment type="function">
    <text evidence="4">Catalyzes the conversion of cyclic dehypoxanthine futalosine (cyclic DHFL) into 1,4-dihydroxy-6-naphthoate, a step in the biosynthesis of menaquinone (MK, vitamin K2).</text>
</comment>
<dbReference type="Gene3D" id="3.40.190.10">
    <property type="entry name" value="Periplasmic binding protein-like II"/>
    <property type="match status" value="2"/>
</dbReference>
<dbReference type="PANTHER" id="PTHR37167:SF1">
    <property type="entry name" value="1,4-DIHYDROXY-6-NAPHTOATE SYNTHASE"/>
    <property type="match status" value="1"/>
</dbReference>
<dbReference type="UniPathway" id="UPA00079"/>
<sequence>MQVTTRTIKLAFSPDSDDIFMFWPLLNGKVDSEGLTFTAERADTETLNERAEHGGADVIAVSVAQYARVAKEHLLLPHGMSVGRGYGPVLVSLGQRSLESLKGKRIGVPGLRTTAYMVLRVLLGEFEPVVVPIAPYSRSFEALKNGEVEAALLIHEGRLFYEREGTQKVIDIGEEWSRVTSGLPLPLGGNAIRRALGPELVEQVSRICRTSIRWALEHKDEVAKALLAAETRSDVGLDAASLDRYLEMYANADTLDAPEDVRRALDELFTRGRAAGLLPDGARAELAP</sequence>
<dbReference type="Pfam" id="PF02621">
    <property type="entry name" value="VitK2_biosynth"/>
    <property type="match status" value="1"/>
</dbReference>
<comment type="pathway">
    <text evidence="1 4">Quinol/quinone metabolism; menaquinone biosynthesis.</text>
</comment>
<dbReference type="HAMAP" id="MF_00996">
    <property type="entry name" value="MqnD"/>
    <property type="match status" value="1"/>
</dbReference>
<evidence type="ECO:0000256" key="3">
    <source>
        <dbReference type="ARBA" id="ARBA00023239"/>
    </source>
</evidence>
<accession>A0A0K1PTG8</accession>
<dbReference type="SUPFAM" id="SSF53850">
    <property type="entry name" value="Periplasmic binding protein-like II"/>
    <property type="match status" value="1"/>
</dbReference>
<reference evidence="5 6" key="1">
    <citation type="submission" date="2015-08" db="EMBL/GenBank/DDBJ databases">
        <authorList>
            <person name="Babu N.S."/>
            <person name="Beckwith C.J."/>
            <person name="Beseler K.G."/>
            <person name="Brison A."/>
            <person name="Carone J.V."/>
            <person name="Caskin T.P."/>
            <person name="Diamond M."/>
            <person name="Durham M.E."/>
            <person name="Foxe J.M."/>
            <person name="Go M."/>
            <person name="Henderson B.A."/>
            <person name="Jones I.B."/>
            <person name="McGettigan J.A."/>
            <person name="Micheletti S.J."/>
            <person name="Nasrallah M.E."/>
            <person name="Ortiz D."/>
            <person name="Piller C.R."/>
            <person name="Privatt S.R."/>
            <person name="Schneider S.L."/>
            <person name="Sharp S."/>
            <person name="Smith T.C."/>
            <person name="Stanton J.D."/>
            <person name="Ullery H.E."/>
            <person name="Wilson R.J."/>
            <person name="Serrano M.G."/>
            <person name="Buck G."/>
            <person name="Lee V."/>
            <person name="Wang Y."/>
            <person name="Carvalho R."/>
            <person name="Voegtly L."/>
            <person name="Shi R."/>
            <person name="Duckworth R."/>
            <person name="Johnson A."/>
            <person name="Loviza R."/>
            <person name="Walstead R."/>
            <person name="Shah Z."/>
            <person name="Kiflezghi M."/>
            <person name="Wade K."/>
            <person name="Ball S.L."/>
            <person name="Bradley K.W."/>
            <person name="Asai D.J."/>
            <person name="Bowman C.A."/>
            <person name="Russell D.A."/>
            <person name="Pope W.H."/>
            <person name="Jacobs-Sera D."/>
            <person name="Hendrix R.W."/>
            <person name="Hatfull G.F."/>
        </authorList>
    </citation>
    <scope>NUCLEOTIDE SEQUENCE [LARGE SCALE GENOMIC DNA]</scope>
    <source>
        <strain evidence="5 6">DSM 27648</strain>
    </source>
</reference>
<comment type="catalytic activity">
    <reaction evidence="4">
        <text>cyclic dehypoxanthinylfutalosinate = 1,4-dihydroxy-6-naphthoate + dihydroxyacetone</text>
        <dbReference type="Rhea" id="RHEA:33087"/>
        <dbReference type="ChEBI" id="CHEBI:16016"/>
        <dbReference type="ChEBI" id="CHEBI:64254"/>
        <dbReference type="ChEBI" id="CHEBI:64270"/>
        <dbReference type="EC" id="4.1.99.29"/>
    </reaction>
</comment>
<organism evidence="5 6">
    <name type="scientific">Labilithrix luteola</name>
    <dbReference type="NCBI Taxonomy" id="1391654"/>
    <lineage>
        <taxon>Bacteria</taxon>
        <taxon>Pseudomonadati</taxon>
        <taxon>Myxococcota</taxon>
        <taxon>Polyangia</taxon>
        <taxon>Polyangiales</taxon>
        <taxon>Labilitrichaceae</taxon>
        <taxon>Labilithrix</taxon>
    </lineage>
</organism>
<keyword evidence="6" id="KW-1185">Reference proteome</keyword>
<evidence type="ECO:0000256" key="4">
    <source>
        <dbReference type="HAMAP-Rule" id="MF_00996"/>
    </source>
</evidence>
<protein>
    <recommendedName>
        <fullName evidence="4">1,4-dihydroxy-6-naphtoate synthase</fullName>
        <ecNumber evidence="4">4.1.99.29</ecNumber>
    </recommendedName>
    <alternativeName>
        <fullName evidence="4">Menaquinone biosynthetic enzyme MqnD</fullName>
    </alternativeName>
</protein>
<dbReference type="KEGG" id="llu:AKJ09_03471"/>
<dbReference type="Proteomes" id="UP000064967">
    <property type="component" value="Chromosome"/>
</dbReference>
<dbReference type="InterPro" id="IPR030869">
    <property type="entry name" value="MqnD"/>
</dbReference>
<evidence type="ECO:0000256" key="1">
    <source>
        <dbReference type="ARBA" id="ARBA00004863"/>
    </source>
</evidence>
<evidence type="ECO:0000313" key="5">
    <source>
        <dbReference type="EMBL" id="AKU96807.1"/>
    </source>
</evidence>
<dbReference type="STRING" id="1391654.AKJ09_03471"/>
<dbReference type="GO" id="GO:0016830">
    <property type="term" value="F:carbon-carbon lyase activity"/>
    <property type="evidence" value="ECO:0007669"/>
    <property type="project" value="UniProtKB-UniRule"/>
</dbReference>
<proteinExistence type="inferred from homology"/>